<dbReference type="Proteomes" id="UP000619457">
    <property type="component" value="Unassembled WGS sequence"/>
</dbReference>
<organism evidence="1 2">
    <name type="scientific">Echinicola pacifica</name>
    <dbReference type="NCBI Taxonomy" id="346377"/>
    <lineage>
        <taxon>Bacteria</taxon>
        <taxon>Pseudomonadati</taxon>
        <taxon>Bacteroidota</taxon>
        <taxon>Cytophagia</taxon>
        <taxon>Cytophagales</taxon>
        <taxon>Cyclobacteriaceae</taxon>
        <taxon>Echinicola</taxon>
    </lineage>
</organism>
<dbReference type="AlphaFoldDB" id="A0A918Q1N3"/>
<protein>
    <recommendedName>
        <fullName evidence="3">SnoaL-like domain-containing protein</fullName>
    </recommendedName>
</protein>
<proteinExistence type="predicted"/>
<comment type="caution">
    <text evidence="1">The sequence shown here is derived from an EMBL/GenBank/DDBJ whole genome shotgun (WGS) entry which is preliminary data.</text>
</comment>
<gene>
    <name evidence="1" type="ORF">GCM10007049_24570</name>
</gene>
<name>A0A918Q1N3_9BACT</name>
<dbReference type="Gene3D" id="3.10.450.50">
    <property type="match status" value="1"/>
</dbReference>
<reference evidence="1" key="2">
    <citation type="submission" date="2020-09" db="EMBL/GenBank/DDBJ databases">
        <authorList>
            <person name="Sun Q."/>
            <person name="Kim S."/>
        </authorList>
    </citation>
    <scope>NUCLEOTIDE SEQUENCE</scope>
    <source>
        <strain evidence="1">KCTC 12368</strain>
    </source>
</reference>
<dbReference type="RefSeq" id="WP_018474657.1">
    <property type="nucleotide sequence ID" value="NZ_BMWX01000004.1"/>
</dbReference>
<reference evidence="1" key="1">
    <citation type="journal article" date="2014" name="Int. J. Syst. Evol. Microbiol.">
        <title>Complete genome sequence of Corynebacterium casei LMG S-19264T (=DSM 44701T), isolated from a smear-ripened cheese.</title>
        <authorList>
            <consortium name="US DOE Joint Genome Institute (JGI-PGF)"/>
            <person name="Walter F."/>
            <person name="Albersmeier A."/>
            <person name="Kalinowski J."/>
            <person name="Ruckert C."/>
        </authorList>
    </citation>
    <scope>NUCLEOTIDE SEQUENCE</scope>
    <source>
        <strain evidence="1">KCTC 12368</strain>
    </source>
</reference>
<accession>A0A918Q1N3</accession>
<sequence length="125" mass="14230">MKIKIDSDCGNAPKKEFLKDFNIAFAAGDTAYLLKHVCEDFTWNLIGDRQLEGVQEFSDELAKMKSHKLAELHLERILSHGKEGAISGIMHMENGNRYAFSEFYEFTSAKGHQIKSLTTYVIEIK</sequence>
<dbReference type="InterPro" id="IPR032710">
    <property type="entry name" value="NTF2-like_dom_sf"/>
</dbReference>
<dbReference type="EMBL" id="BMWX01000004">
    <property type="protein sequence ID" value="GGZ30761.1"/>
    <property type="molecule type" value="Genomic_DNA"/>
</dbReference>
<dbReference type="SUPFAM" id="SSF54427">
    <property type="entry name" value="NTF2-like"/>
    <property type="match status" value="1"/>
</dbReference>
<evidence type="ECO:0008006" key="3">
    <source>
        <dbReference type="Google" id="ProtNLM"/>
    </source>
</evidence>
<keyword evidence="2" id="KW-1185">Reference proteome</keyword>
<evidence type="ECO:0000313" key="2">
    <source>
        <dbReference type="Proteomes" id="UP000619457"/>
    </source>
</evidence>
<evidence type="ECO:0000313" key="1">
    <source>
        <dbReference type="EMBL" id="GGZ30761.1"/>
    </source>
</evidence>